<evidence type="ECO:0000313" key="4">
    <source>
        <dbReference type="EMBL" id="CAK9065281.1"/>
    </source>
</evidence>
<organism evidence="4 5">
    <name type="scientific">Durusdinium trenchii</name>
    <dbReference type="NCBI Taxonomy" id="1381693"/>
    <lineage>
        <taxon>Eukaryota</taxon>
        <taxon>Sar</taxon>
        <taxon>Alveolata</taxon>
        <taxon>Dinophyceae</taxon>
        <taxon>Suessiales</taxon>
        <taxon>Symbiodiniaceae</taxon>
        <taxon>Durusdinium</taxon>
    </lineage>
</organism>
<dbReference type="PANTHER" id="PTHR10887">
    <property type="entry name" value="DNA2/NAM7 HELICASE FAMILY"/>
    <property type="match status" value="1"/>
</dbReference>
<dbReference type="SUPFAM" id="SSF52540">
    <property type="entry name" value="P-loop containing nucleoside triphosphate hydrolases"/>
    <property type="match status" value="1"/>
</dbReference>
<sequence>MYCRPHLQHLLGTKLSKKADSVHLAEELLLFLEEILPACGRGGSSASELGLLRNVLRSKLWQRELPNLLDGSDDTGKGSLNATAKKLVDQILEARPMEAYLLRSVFLATGEGRVSSLIAMINALSDRLACEDGLVQWASSRRQLPLVPHILAEDLSDLQDLPEVSWMYETMSDYLETYFRLLRADCFLPLQKGIRDFLNGDATDMRVFRASVSEFHLVRGSKGLVASMEVTNMFKHPVPFPTRVLMPSNLVCMSLSEEPFAEVLWGRVAERPSDKNVQKKTSMTVTIEFLDDLNRIDRSSFISCLLAPPPGGLLLVESPVMFLSFGPVLRRLQSLTGGEHGTVPLGSSLLGLPKSAKEARKELPWSRFTIRSLEKSIESGENSFDASQRQALEVILTSTLSVVQGPPGTGKSFTGVQAIRHLLKVPASLLSECLEPRRPYIPPQRGLSSPPFDSSDSESDLTFSNPSESELNQTKKLRVLVLTYKNHALDECLLDCLKHCPGADVVRIGGRCESEELKGRNLQIRSKEKIKDRAVGKMLRSLILRKDELKPQIQRALDDLSVKLDPFQLFWQHSPPQQKLSLLHGCQLASGNRPANQRHRHQQQHERIRESIVHGDDSAPQEFQSCFQKWCPFAPRESMAVQPPKAVLKETDLSDEEAEDEVKERQALQERLEKLCTWTPGTLKNISVFSPPPAKASIVARGPDAGYTTDVWTLDTESRARLLGMWLQSETSISWPLVEALCKENDEIQARINELERHHMAGILRDADIVGCTISGASIRCDLLADVDFPVVLVEEAAEILEPQLLAALPPSCKQLILIGDHFQLRPAIQSYQLGRERNFDRSMIERLFASEEADYPKATLNKQNRMRDEFLGLLRPFYPKLQTNHQRIRDNQMLTMAGKSMFFVTMRSFSEVEATERRSPTNPEEAKMITAFCQHILREGYKATEISVLSMYTGQVSLLRSLLRNARLEDIKCSSVDRYQGDENNFVLVSLVRSNAQAKVGFVSERNRLIVALSRARCGVYLFGNDEILKRKSKEWREVLSFLNDQGCVGHKLPLLCPRHPDVMLEVGQECHHVCDEELDCGHRCHQACHREGNHPRCDQEVEVTLACGHNRSCKCWEKNEAFEQIRCSQLVEFHHEICEHFDIRKCWDKKKRCETAVAMCCDNCGEESEVQCWVKKDSPESFRCSKPCTRKMSCHHPCYLQCYEECDNGMDDCKVCEAEREKVRKEKLEEIAKELREIISPDYVSIEEIHLDGCSEHAEVQQQLKTYFPEAHWQITLEECHRIKNNNLRKRFLQRHESIQCPSEPKLLFVELASAEDAKLAAEAGLALGLGTRQKKRGGGQGRTIQARQADFFLSTRLEKRQVGKNPRKIHLALCRVQLGRVYDIGVRQHRRKLDDKLEEGFDSAYDKESCCHRLRQANLQLALPIFTMELFVKPKYNAAEIPPYWSGKVGLPFGVVPVSPEEHAALKEALRPGGTLGGRDQRESGEYSGFRLKAAWRLEHPGLWGKYIAEKLNMTNQLEILYPTSAITQNQIRDEDSHQEASGGAGRWSQ</sequence>
<evidence type="ECO:0000259" key="2">
    <source>
        <dbReference type="Pfam" id="PF13086"/>
    </source>
</evidence>
<feature type="domain" description="DNA2/NAM7 helicase-like C-terminal" evidence="3">
    <location>
        <begin position="841"/>
        <end position="1027"/>
    </location>
</feature>
<feature type="region of interest" description="Disordered" evidence="1">
    <location>
        <begin position="1534"/>
        <end position="1553"/>
    </location>
</feature>
<dbReference type="Proteomes" id="UP001642484">
    <property type="component" value="Unassembled WGS sequence"/>
</dbReference>
<feature type="region of interest" description="Disordered" evidence="1">
    <location>
        <begin position="440"/>
        <end position="469"/>
    </location>
</feature>
<dbReference type="Pfam" id="PF13087">
    <property type="entry name" value="AAA_12"/>
    <property type="match status" value="1"/>
</dbReference>
<accession>A0ABP0NNT9</accession>
<dbReference type="InterPro" id="IPR041679">
    <property type="entry name" value="DNA2/NAM7-like_C"/>
</dbReference>
<dbReference type="InterPro" id="IPR045055">
    <property type="entry name" value="DNA2/NAM7-like"/>
</dbReference>
<gene>
    <name evidence="4" type="ORF">CCMP2556_LOCUS32104</name>
</gene>
<name>A0ABP0NNT9_9DINO</name>
<dbReference type="EMBL" id="CAXAMN010021995">
    <property type="protein sequence ID" value="CAK9065281.1"/>
    <property type="molecule type" value="Genomic_DNA"/>
</dbReference>
<evidence type="ECO:0000256" key="1">
    <source>
        <dbReference type="SAM" id="MobiDB-lite"/>
    </source>
</evidence>
<comment type="caution">
    <text evidence="4">The sequence shown here is derived from an EMBL/GenBank/DDBJ whole genome shotgun (WGS) entry which is preliminary data.</text>
</comment>
<dbReference type="InterPro" id="IPR041677">
    <property type="entry name" value="DNA2/NAM7_AAA_11"/>
</dbReference>
<dbReference type="Pfam" id="PF13086">
    <property type="entry name" value="AAA_11"/>
    <property type="match status" value="1"/>
</dbReference>
<keyword evidence="5" id="KW-1185">Reference proteome</keyword>
<evidence type="ECO:0000313" key="5">
    <source>
        <dbReference type="Proteomes" id="UP001642484"/>
    </source>
</evidence>
<reference evidence="4 5" key="1">
    <citation type="submission" date="2024-02" db="EMBL/GenBank/DDBJ databases">
        <authorList>
            <person name="Chen Y."/>
            <person name="Shah S."/>
            <person name="Dougan E. K."/>
            <person name="Thang M."/>
            <person name="Chan C."/>
        </authorList>
    </citation>
    <scope>NUCLEOTIDE SEQUENCE [LARGE SCALE GENOMIC DNA]</scope>
</reference>
<feature type="domain" description="DNA2/NAM7 helicase helicase" evidence="2">
    <location>
        <begin position="384"/>
        <end position="831"/>
    </location>
</feature>
<protein>
    <recommendedName>
        <fullName evidence="6">NFX1-type zinc finger-containing protein 1</fullName>
    </recommendedName>
</protein>
<evidence type="ECO:0000259" key="3">
    <source>
        <dbReference type="Pfam" id="PF13087"/>
    </source>
</evidence>
<dbReference type="InterPro" id="IPR047187">
    <property type="entry name" value="SF1_C_Upf1"/>
</dbReference>
<evidence type="ECO:0008006" key="6">
    <source>
        <dbReference type="Google" id="ProtNLM"/>
    </source>
</evidence>
<dbReference type="CDD" id="cd06008">
    <property type="entry name" value="NF-X1-zinc-finger"/>
    <property type="match status" value="1"/>
</dbReference>
<dbReference type="Gene3D" id="3.40.50.300">
    <property type="entry name" value="P-loop containing nucleotide triphosphate hydrolases"/>
    <property type="match status" value="2"/>
</dbReference>
<dbReference type="CDD" id="cd18808">
    <property type="entry name" value="SF1_C_Upf1"/>
    <property type="match status" value="1"/>
</dbReference>
<dbReference type="PANTHER" id="PTHR10887:SF341">
    <property type="entry name" value="NFX1-TYPE ZINC FINGER-CONTAINING PROTEIN 1"/>
    <property type="match status" value="1"/>
</dbReference>
<proteinExistence type="predicted"/>
<dbReference type="InterPro" id="IPR027417">
    <property type="entry name" value="P-loop_NTPase"/>
</dbReference>